<evidence type="ECO:0000256" key="1">
    <source>
        <dbReference type="SAM" id="Phobius"/>
    </source>
</evidence>
<dbReference type="RefSeq" id="WP_271433108.1">
    <property type="nucleotide sequence ID" value="NZ_JAQIOY010000004.1"/>
</dbReference>
<name>A0ABT4XUV9_9RHOB</name>
<dbReference type="Gene3D" id="2.60.120.10">
    <property type="entry name" value="Jelly Rolls"/>
    <property type="match status" value="1"/>
</dbReference>
<dbReference type="Pfam" id="PF00027">
    <property type="entry name" value="cNMP_binding"/>
    <property type="match status" value="1"/>
</dbReference>
<dbReference type="SUPFAM" id="SSF51206">
    <property type="entry name" value="cAMP-binding domain-like"/>
    <property type="match status" value="1"/>
</dbReference>
<dbReference type="PROSITE" id="PS50042">
    <property type="entry name" value="CNMP_BINDING_3"/>
    <property type="match status" value="1"/>
</dbReference>
<dbReference type="InterPro" id="IPR014710">
    <property type="entry name" value="RmlC-like_jellyroll"/>
</dbReference>
<keyword evidence="1" id="KW-0812">Transmembrane</keyword>
<comment type="caution">
    <text evidence="3">The sequence shown here is derived from an EMBL/GenBank/DDBJ whole genome shotgun (WGS) entry which is preliminary data.</text>
</comment>
<keyword evidence="1" id="KW-1133">Transmembrane helix</keyword>
<proteinExistence type="predicted"/>
<dbReference type="Proteomes" id="UP001210720">
    <property type="component" value="Unassembled WGS sequence"/>
</dbReference>
<dbReference type="CDD" id="cd00038">
    <property type="entry name" value="CAP_ED"/>
    <property type="match status" value="1"/>
</dbReference>
<keyword evidence="1" id="KW-0472">Membrane</keyword>
<evidence type="ECO:0000313" key="3">
    <source>
        <dbReference type="EMBL" id="MDA7425752.1"/>
    </source>
</evidence>
<sequence length="234" mass="26283">MSEWITPQNLVLAAGACFVAGYLVINQMLLRLLLFMGSTLYLWYYFVAAEQPLWDAIAMSALMLAANIVGFIGLWLQHSVWIIPKKHRDLYDRFNALPPGDFKDLMNQAYRENYETEVQITQEGAAVDRLYYVITGALSIEKQGERFRMPAGVFVGEVAYMTGMKSSASTWLSAGSEVLVWDVQNLRHRSERKARFKLALEAMLSKDLAMKVAYAVAPAATQTPEAIAARERSA</sequence>
<reference evidence="3 4" key="1">
    <citation type="submission" date="2023-01" db="EMBL/GenBank/DDBJ databases">
        <title>Thalassococcus onchidii sp. nov., isolated from a marine invertebrate from the South China Sea.</title>
        <authorList>
            <person name="Xu S."/>
            <person name="Liu Z."/>
            <person name="Xu Y."/>
        </authorList>
    </citation>
    <scope>NUCLEOTIDE SEQUENCE [LARGE SCALE GENOMIC DNA]</scope>
    <source>
        <strain evidence="3 4">KCTC 32084</strain>
    </source>
</reference>
<dbReference type="EMBL" id="JAQIOY010000004">
    <property type="protein sequence ID" value="MDA7425752.1"/>
    <property type="molecule type" value="Genomic_DNA"/>
</dbReference>
<protein>
    <submittedName>
        <fullName evidence="3">Cyclic nucleotide-binding domain-containing protein</fullName>
    </submittedName>
</protein>
<keyword evidence="4" id="KW-1185">Reference proteome</keyword>
<feature type="transmembrane region" description="Helical" evidence="1">
    <location>
        <begin position="54"/>
        <end position="76"/>
    </location>
</feature>
<feature type="transmembrane region" description="Helical" evidence="1">
    <location>
        <begin position="32"/>
        <end position="48"/>
    </location>
</feature>
<organism evidence="3 4">
    <name type="scientific">Thalassococcus lentus</name>
    <dbReference type="NCBI Taxonomy" id="1210524"/>
    <lineage>
        <taxon>Bacteria</taxon>
        <taxon>Pseudomonadati</taxon>
        <taxon>Pseudomonadota</taxon>
        <taxon>Alphaproteobacteria</taxon>
        <taxon>Rhodobacterales</taxon>
        <taxon>Roseobacteraceae</taxon>
        <taxon>Thalassococcus</taxon>
    </lineage>
</organism>
<dbReference type="InterPro" id="IPR000595">
    <property type="entry name" value="cNMP-bd_dom"/>
</dbReference>
<feature type="domain" description="Cyclic nucleotide-binding" evidence="2">
    <location>
        <begin position="93"/>
        <end position="188"/>
    </location>
</feature>
<feature type="transmembrane region" description="Helical" evidence="1">
    <location>
        <begin position="6"/>
        <end position="25"/>
    </location>
</feature>
<dbReference type="InterPro" id="IPR018490">
    <property type="entry name" value="cNMP-bd_dom_sf"/>
</dbReference>
<gene>
    <name evidence="3" type="ORF">PFY00_13550</name>
</gene>
<evidence type="ECO:0000313" key="4">
    <source>
        <dbReference type="Proteomes" id="UP001210720"/>
    </source>
</evidence>
<evidence type="ECO:0000259" key="2">
    <source>
        <dbReference type="PROSITE" id="PS50042"/>
    </source>
</evidence>
<accession>A0ABT4XUV9</accession>